<dbReference type="AlphaFoldDB" id="A0A382MEK0"/>
<dbReference type="InterPro" id="IPR003961">
    <property type="entry name" value="FN3_dom"/>
</dbReference>
<protein>
    <recommendedName>
        <fullName evidence="1">Fibronectin type-III domain-containing protein</fullName>
    </recommendedName>
</protein>
<accession>A0A382MEK0</accession>
<organism evidence="2">
    <name type="scientific">marine metagenome</name>
    <dbReference type="NCBI Taxonomy" id="408172"/>
    <lineage>
        <taxon>unclassified sequences</taxon>
        <taxon>metagenomes</taxon>
        <taxon>ecological metagenomes</taxon>
    </lineage>
</organism>
<dbReference type="InterPro" id="IPR036116">
    <property type="entry name" value="FN3_sf"/>
</dbReference>
<gene>
    <name evidence="2" type="ORF">METZ01_LOCUS300277</name>
</gene>
<feature type="non-terminal residue" evidence="2">
    <location>
        <position position="366"/>
    </location>
</feature>
<dbReference type="Gene3D" id="2.60.40.10">
    <property type="entry name" value="Immunoglobulins"/>
    <property type="match status" value="1"/>
</dbReference>
<reference evidence="2" key="1">
    <citation type="submission" date="2018-05" db="EMBL/GenBank/DDBJ databases">
        <authorList>
            <person name="Lanie J.A."/>
            <person name="Ng W.-L."/>
            <person name="Kazmierczak K.M."/>
            <person name="Andrzejewski T.M."/>
            <person name="Davidsen T.M."/>
            <person name="Wayne K.J."/>
            <person name="Tettelin H."/>
            <person name="Glass J.I."/>
            <person name="Rusch D."/>
            <person name="Podicherti R."/>
            <person name="Tsui H.-C.T."/>
            <person name="Winkler M.E."/>
        </authorList>
    </citation>
    <scope>NUCLEOTIDE SEQUENCE</scope>
</reference>
<evidence type="ECO:0000259" key="1">
    <source>
        <dbReference type="PROSITE" id="PS50853"/>
    </source>
</evidence>
<dbReference type="PROSITE" id="PS50853">
    <property type="entry name" value="FN3"/>
    <property type="match status" value="1"/>
</dbReference>
<feature type="domain" description="Fibronectin type-III" evidence="1">
    <location>
        <begin position="257"/>
        <end position="342"/>
    </location>
</feature>
<dbReference type="InterPro" id="IPR013783">
    <property type="entry name" value="Ig-like_fold"/>
</dbReference>
<name>A0A382MEK0_9ZZZZ</name>
<sequence>MKNGNAVLSWTDYLEDGSVKGVSARVIAPDGAAVAGPFRLNDFTRGNQHKSRLAALPGGGFAAVWVSDQQQDMKSLDVVARVFSATGQPLSGEVVVNAPGISANPSVALSGGSVVVAWEQLNLELKQHRWDIGARSFDLSLKPLSEPVLANTHRVGDQFAPQVRGSAEGAMLVWNSLGQDQSREAVMGRFISTTGRLLDDEVRVNTAQAHSQVQPALTVSGGSGFLVAWSTPRLGESGFDVVGQRYGSDEAPALLPAIAEVFVNALSDTELLVSWPAVNGMNVKHYEVYFDGLTTPKFFADNHVVWPGLRPGSEYAFRVAYVLEDGRRSELSGFGVSKTWGRDYNADGLPDDWQRRHFGKDASAWP</sequence>
<dbReference type="EMBL" id="UINC01093197">
    <property type="protein sequence ID" value="SVC47423.1"/>
    <property type="molecule type" value="Genomic_DNA"/>
</dbReference>
<evidence type="ECO:0000313" key="2">
    <source>
        <dbReference type="EMBL" id="SVC47423.1"/>
    </source>
</evidence>
<dbReference type="SUPFAM" id="SSF49265">
    <property type="entry name" value="Fibronectin type III"/>
    <property type="match status" value="1"/>
</dbReference>
<proteinExistence type="predicted"/>
<dbReference type="CDD" id="cd00063">
    <property type="entry name" value="FN3"/>
    <property type="match status" value="1"/>
</dbReference>